<reference evidence="1" key="1">
    <citation type="submission" date="2023-03" db="EMBL/GenBank/DDBJ databases">
        <title>Massive genome expansion in bonnet fungi (Mycena s.s.) driven by repeated elements and novel gene families across ecological guilds.</title>
        <authorList>
            <consortium name="Lawrence Berkeley National Laboratory"/>
            <person name="Harder C.B."/>
            <person name="Miyauchi S."/>
            <person name="Viragh M."/>
            <person name="Kuo A."/>
            <person name="Thoen E."/>
            <person name="Andreopoulos B."/>
            <person name="Lu D."/>
            <person name="Skrede I."/>
            <person name="Drula E."/>
            <person name="Henrissat B."/>
            <person name="Morin E."/>
            <person name="Kohler A."/>
            <person name="Barry K."/>
            <person name="LaButti K."/>
            <person name="Morin E."/>
            <person name="Salamov A."/>
            <person name="Lipzen A."/>
            <person name="Mereny Z."/>
            <person name="Hegedus B."/>
            <person name="Baldrian P."/>
            <person name="Stursova M."/>
            <person name="Weitz H."/>
            <person name="Taylor A."/>
            <person name="Grigoriev I.V."/>
            <person name="Nagy L.G."/>
            <person name="Martin F."/>
            <person name="Kauserud H."/>
        </authorList>
    </citation>
    <scope>NUCLEOTIDE SEQUENCE</scope>
    <source>
        <strain evidence="1">9144</strain>
    </source>
</reference>
<keyword evidence="2" id="KW-1185">Reference proteome</keyword>
<sequence>MSALPRCGCSIVKTRIILHNWGDTPSAYFSTLAFYCSSPASRRFPLALPSLPLRSLTVYRHPLPRKICPQALLSWDIIFCRTGQIPHAGSELHDKKEGGCGGCRECNGVYTQSQCLPGTRTAEAWNMAASRTVGPYCGHLEQGHDYKDGTRLWDIPAVHREHRYQGSRGTCVPSADVYLVQSVNVGTQDCNVLDSLPLCI</sequence>
<accession>A0AAD6V1F0</accession>
<comment type="caution">
    <text evidence="1">The sequence shown here is derived from an EMBL/GenBank/DDBJ whole genome shotgun (WGS) entry which is preliminary data.</text>
</comment>
<dbReference type="AlphaFoldDB" id="A0AAD6V1F0"/>
<name>A0AAD6V1F0_9AGAR</name>
<protein>
    <submittedName>
        <fullName evidence="1">Uncharacterized protein</fullName>
    </submittedName>
</protein>
<organism evidence="1 2">
    <name type="scientific">Mycena pura</name>
    <dbReference type="NCBI Taxonomy" id="153505"/>
    <lineage>
        <taxon>Eukaryota</taxon>
        <taxon>Fungi</taxon>
        <taxon>Dikarya</taxon>
        <taxon>Basidiomycota</taxon>
        <taxon>Agaricomycotina</taxon>
        <taxon>Agaricomycetes</taxon>
        <taxon>Agaricomycetidae</taxon>
        <taxon>Agaricales</taxon>
        <taxon>Marasmiineae</taxon>
        <taxon>Mycenaceae</taxon>
        <taxon>Mycena</taxon>
    </lineage>
</organism>
<dbReference type="EMBL" id="JARJCW010000079">
    <property type="protein sequence ID" value="KAJ7197237.1"/>
    <property type="molecule type" value="Genomic_DNA"/>
</dbReference>
<evidence type="ECO:0000313" key="1">
    <source>
        <dbReference type="EMBL" id="KAJ7197237.1"/>
    </source>
</evidence>
<dbReference type="Proteomes" id="UP001219525">
    <property type="component" value="Unassembled WGS sequence"/>
</dbReference>
<evidence type="ECO:0000313" key="2">
    <source>
        <dbReference type="Proteomes" id="UP001219525"/>
    </source>
</evidence>
<gene>
    <name evidence="1" type="ORF">GGX14DRAFT_402790</name>
</gene>
<proteinExistence type="predicted"/>